<dbReference type="Gene3D" id="1.10.10.10">
    <property type="entry name" value="Winged helix-like DNA-binding domain superfamily/Winged helix DNA-binding domain"/>
    <property type="match status" value="1"/>
</dbReference>
<keyword evidence="4" id="KW-0175">Coiled coil</keyword>
<evidence type="ECO:0000313" key="6">
    <source>
        <dbReference type="EMBL" id="KAA6398814.1"/>
    </source>
</evidence>
<dbReference type="SUPFAM" id="SSF75632">
    <property type="entry name" value="Cullin homology domain"/>
    <property type="match status" value="1"/>
</dbReference>
<comment type="caution">
    <text evidence="6">The sequence shown here is derived from an EMBL/GenBank/DDBJ whole genome shotgun (WGS) entry which is preliminary data.</text>
</comment>
<dbReference type="Proteomes" id="UP000324800">
    <property type="component" value="Unassembled WGS sequence"/>
</dbReference>
<dbReference type="SMART" id="SM00182">
    <property type="entry name" value="CULLIN"/>
    <property type="match status" value="1"/>
</dbReference>
<dbReference type="InterPro" id="IPR036390">
    <property type="entry name" value="WH_DNA-bd_sf"/>
</dbReference>
<dbReference type="PANTHER" id="PTHR11932">
    <property type="entry name" value="CULLIN"/>
    <property type="match status" value="1"/>
</dbReference>
<feature type="coiled-coil region" evidence="4">
    <location>
        <begin position="649"/>
        <end position="711"/>
    </location>
</feature>
<dbReference type="AlphaFoldDB" id="A0A5J4WUV4"/>
<evidence type="ECO:0000313" key="7">
    <source>
        <dbReference type="Proteomes" id="UP000324800"/>
    </source>
</evidence>
<dbReference type="Pfam" id="PF26557">
    <property type="entry name" value="Cullin_AB"/>
    <property type="match status" value="1"/>
</dbReference>
<protein>
    <submittedName>
        <fullName evidence="6">Putative CULlin protein 1</fullName>
    </submittedName>
</protein>
<sequence>MDPPIDDLDTLKDVNDAWTRYLKPVIDDIKVQIEQNPITATANEKNILLFTQVIQHLCQKLDLIKDVSELTLKIIIDYCNMEINLPLRSLKDEQFLQGLTQNWEKFKIFVKIVCSLFQYLDDNYFNATQHTGNDKSLHLLSLQQRAYNIFKEQVFNCKIKMIQSLILDYIDQERSGETINITLMKNTIDIFIDLDPTLEQFYNNLEIEFLQRARTFYQQFAQRSLDQDTIPDFMIKCETAFSIESKRIDNYMNKRTEPKIKQILDDELLKKNVEILIKSKESGFRLLLEHDRFEDLGRMYRLITHMDNETGIDSMAIEFGEHIKNTGQNLIDLYPQLPVRIEEQREYFEQIIDKDNKINSAIQLKKNATTHPDENRIIDPQSDEQKVKIDMDMISKMYLYVEEVLYLLRLFNKVYIEQFQGNEKFGAAFKNSFSEFLNRPRRWYDNEIEIHLAVYVDALMKTVEAQSLNKQIETRLDEIVAVLQYCDNKDIFLYEIVDILFERIIEQGNKALPNEVVEKAFIAKLKFAFRNTYTKKLDRILQDHDLQIEMQTQFKEFQQKNGLIPQIDLQTQVLQKYHYSRLKSKVLNIPENIQQALQSFEQFYGGYSPEREIQWLPYLGSVEVQVQFSSKLCNITMQPTQAVVLLQFADGAQKSVKDLEQILQMEKEEVKLNVESLMQNIPILIRAAEGIEEEQKEIQQKEEKENSELGDDERLKLNKELKLRVTNFRVHKPEKHSYRQFTTRIFREEQMDIHIVSIIKQRKRMNYQDLINLVIDRITLFRPSSYDVKKRVEVLMTKDFLKRNDGDNTIIEYNP</sequence>
<dbReference type="SMART" id="SM00884">
    <property type="entry name" value="Cullin_Nedd8"/>
    <property type="match status" value="1"/>
</dbReference>
<dbReference type="SUPFAM" id="SSF46785">
    <property type="entry name" value="Winged helix' DNA-binding domain"/>
    <property type="match status" value="1"/>
</dbReference>
<dbReference type="InterPro" id="IPR016158">
    <property type="entry name" value="Cullin_homology"/>
</dbReference>
<dbReference type="Gene3D" id="1.20.1310.10">
    <property type="entry name" value="Cullin Repeats"/>
    <property type="match status" value="4"/>
</dbReference>
<dbReference type="Pfam" id="PF00888">
    <property type="entry name" value="Cullin"/>
    <property type="match status" value="1"/>
</dbReference>
<dbReference type="GO" id="GO:0006511">
    <property type="term" value="P:ubiquitin-dependent protein catabolic process"/>
    <property type="evidence" value="ECO:0007669"/>
    <property type="project" value="InterPro"/>
</dbReference>
<dbReference type="PROSITE" id="PS50069">
    <property type="entry name" value="CULLIN_2"/>
    <property type="match status" value="1"/>
</dbReference>
<dbReference type="InterPro" id="IPR019559">
    <property type="entry name" value="Cullin_neddylation_domain"/>
</dbReference>
<dbReference type="EMBL" id="SNRW01000876">
    <property type="protein sequence ID" value="KAA6398814.1"/>
    <property type="molecule type" value="Genomic_DNA"/>
</dbReference>
<dbReference type="InterPro" id="IPR036388">
    <property type="entry name" value="WH-like_DNA-bd_sf"/>
</dbReference>
<feature type="domain" description="Cullin family profile" evidence="5">
    <location>
        <begin position="452"/>
        <end position="678"/>
    </location>
</feature>
<dbReference type="SUPFAM" id="SSF74788">
    <property type="entry name" value="Cullin repeat-like"/>
    <property type="match status" value="1"/>
</dbReference>
<dbReference type="InterPro" id="IPR036317">
    <property type="entry name" value="Cullin_homology_sf"/>
</dbReference>
<dbReference type="InterPro" id="IPR016159">
    <property type="entry name" value="Cullin_repeat-like_dom_sf"/>
</dbReference>
<dbReference type="OrthoDB" id="27073at2759"/>
<evidence type="ECO:0000256" key="2">
    <source>
        <dbReference type="PROSITE-ProRule" id="PRU00330"/>
    </source>
</evidence>
<proteinExistence type="inferred from homology"/>
<accession>A0A5J4WUV4</accession>
<organism evidence="6 7">
    <name type="scientific">Streblomastix strix</name>
    <dbReference type="NCBI Taxonomy" id="222440"/>
    <lineage>
        <taxon>Eukaryota</taxon>
        <taxon>Metamonada</taxon>
        <taxon>Preaxostyla</taxon>
        <taxon>Oxymonadida</taxon>
        <taxon>Streblomastigidae</taxon>
        <taxon>Streblomastix</taxon>
    </lineage>
</organism>
<evidence type="ECO:0000256" key="1">
    <source>
        <dbReference type="ARBA" id="ARBA00006019"/>
    </source>
</evidence>
<dbReference type="InterPro" id="IPR059120">
    <property type="entry name" value="Cullin-like_AB"/>
</dbReference>
<evidence type="ECO:0000259" key="5">
    <source>
        <dbReference type="PROSITE" id="PS50069"/>
    </source>
</evidence>
<comment type="similarity">
    <text evidence="1 2 3">Belongs to the cullin family.</text>
</comment>
<evidence type="ECO:0000256" key="3">
    <source>
        <dbReference type="RuleBase" id="RU003829"/>
    </source>
</evidence>
<dbReference type="Gene3D" id="3.30.230.130">
    <property type="entry name" value="Cullin, Chain C, Domain 2"/>
    <property type="match status" value="1"/>
</dbReference>
<gene>
    <name evidence="6" type="ORF">EZS28_005658</name>
</gene>
<dbReference type="Pfam" id="PF10557">
    <property type="entry name" value="Cullin_Nedd8"/>
    <property type="match status" value="1"/>
</dbReference>
<dbReference type="GO" id="GO:0031625">
    <property type="term" value="F:ubiquitin protein ligase binding"/>
    <property type="evidence" value="ECO:0007669"/>
    <property type="project" value="InterPro"/>
</dbReference>
<name>A0A5J4WUV4_9EUKA</name>
<dbReference type="InterPro" id="IPR045093">
    <property type="entry name" value="Cullin"/>
</dbReference>
<dbReference type="InterPro" id="IPR001373">
    <property type="entry name" value="Cullin_N"/>
</dbReference>
<reference evidence="6 7" key="1">
    <citation type="submission" date="2019-03" db="EMBL/GenBank/DDBJ databases">
        <title>Single cell metagenomics reveals metabolic interactions within the superorganism composed of flagellate Streblomastix strix and complex community of Bacteroidetes bacteria on its surface.</title>
        <authorList>
            <person name="Treitli S.C."/>
            <person name="Kolisko M."/>
            <person name="Husnik F."/>
            <person name="Keeling P."/>
            <person name="Hampl V."/>
        </authorList>
    </citation>
    <scope>NUCLEOTIDE SEQUENCE [LARGE SCALE GENOMIC DNA]</scope>
    <source>
        <strain evidence="6">ST1C</strain>
    </source>
</reference>
<evidence type="ECO:0000256" key="4">
    <source>
        <dbReference type="SAM" id="Coils"/>
    </source>
</evidence>